<proteinExistence type="predicted"/>
<organism evidence="1 2">
    <name type="scientific">Trichonephila clavipes</name>
    <name type="common">Golden silk orbweaver</name>
    <name type="synonym">Nephila clavipes</name>
    <dbReference type="NCBI Taxonomy" id="2585209"/>
    <lineage>
        <taxon>Eukaryota</taxon>
        <taxon>Metazoa</taxon>
        <taxon>Ecdysozoa</taxon>
        <taxon>Arthropoda</taxon>
        <taxon>Chelicerata</taxon>
        <taxon>Arachnida</taxon>
        <taxon>Araneae</taxon>
        <taxon>Araneomorphae</taxon>
        <taxon>Entelegynae</taxon>
        <taxon>Araneoidea</taxon>
        <taxon>Nephilidae</taxon>
        <taxon>Trichonephila</taxon>
    </lineage>
</organism>
<sequence>MDLMNLSYGQVKEMAPPSNDYNSLTRGFRAVNWYQLLYRMSLEWRKNSSHSGHELVIITTRVSQPPAFDYCSNTSYEFATITPGTGSAAFLKFLNRKHPLLEVVN</sequence>
<accession>A0A8X6VZU9</accession>
<keyword evidence="2" id="KW-1185">Reference proteome</keyword>
<protein>
    <submittedName>
        <fullName evidence="1">Uncharacterized protein</fullName>
    </submittedName>
</protein>
<gene>
    <name evidence="1" type="ORF">TNCV_2486291</name>
</gene>
<comment type="caution">
    <text evidence="1">The sequence shown here is derived from an EMBL/GenBank/DDBJ whole genome shotgun (WGS) entry which is preliminary data.</text>
</comment>
<name>A0A8X6VZU9_TRICX</name>
<dbReference type="Proteomes" id="UP000887159">
    <property type="component" value="Unassembled WGS sequence"/>
</dbReference>
<evidence type="ECO:0000313" key="1">
    <source>
        <dbReference type="EMBL" id="GFY25509.1"/>
    </source>
</evidence>
<dbReference type="AlphaFoldDB" id="A0A8X6VZU9"/>
<evidence type="ECO:0000313" key="2">
    <source>
        <dbReference type="Proteomes" id="UP000887159"/>
    </source>
</evidence>
<reference evidence="1" key="1">
    <citation type="submission" date="2020-08" db="EMBL/GenBank/DDBJ databases">
        <title>Multicomponent nature underlies the extraordinary mechanical properties of spider dragline silk.</title>
        <authorList>
            <person name="Kono N."/>
            <person name="Nakamura H."/>
            <person name="Mori M."/>
            <person name="Yoshida Y."/>
            <person name="Ohtoshi R."/>
            <person name="Malay A.D."/>
            <person name="Moran D.A.P."/>
            <person name="Tomita M."/>
            <person name="Numata K."/>
            <person name="Arakawa K."/>
        </authorList>
    </citation>
    <scope>NUCLEOTIDE SEQUENCE</scope>
</reference>
<dbReference type="EMBL" id="BMAU01021371">
    <property type="protein sequence ID" value="GFY25509.1"/>
    <property type="molecule type" value="Genomic_DNA"/>
</dbReference>